<proteinExistence type="predicted"/>
<name>A0A9N9H1P4_9GLOM</name>
<gene>
    <name evidence="2" type="ORF">PBRASI_LOCUS9757</name>
</gene>
<dbReference type="Proteomes" id="UP000789739">
    <property type="component" value="Unassembled WGS sequence"/>
</dbReference>
<keyword evidence="3" id="KW-1185">Reference proteome</keyword>
<accession>A0A9N9H1P4</accession>
<reference evidence="2" key="1">
    <citation type="submission" date="2021-06" db="EMBL/GenBank/DDBJ databases">
        <authorList>
            <person name="Kallberg Y."/>
            <person name="Tangrot J."/>
            <person name="Rosling A."/>
        </authorList>
    </citation>
    <scope>NUCLEOTIDE SEQUENCE</scope>
    <source>
        <strain evidence="2">BR232B</strain>
    </source>
</reference>
<evidence type="ECO:0000313" key="2">
    <source>
        <dbReference type="EMBL" id="CAG8640766.1"/>
    </source>
</evidence>
<organism evidence="2 3">
    <name type="scientific">Paraglomus brasilianum</name>
    <dbReference type="NCBI Taxonomy" id="144538"/>
    <lineage>
        <taxon>Eukaryota</taxon>
        <taxon>Fungi</taxon>
        <taxon>Fungi incertae sedis</taxon>
        <taxon>Mucoromycota</taxon>
        <taxon>Glomeromycotina</taxon>
        <taxon>Glomeromycetes</taxon>
        <taxon>Paraglomerales</taxon>
        <taxon>Paraglomeraceae</taxon>
        <taxon>Paraglomus</taxon>
    </lineage>
</organism>
<dbReference type="InterPro" id="IPR004875">
    <property type="entry name" value="DDE_SF_endonuclease_dom"/>
</dbReference>
<dbReference type="GO" id="GO:0003676">
    <property type="term" value="F:nucleic acid binding"/>
    <property type="evidence" value="ECO:0007669"/>
    <property type="project" value="InterPro"/>
</dbReference>
<sequence>MDNATSHKKIDSLTSLTFEQHPCDGWGIISAFNSHYKLMFIQNRVVAYDVPMDNNTESTPFTIKDAIYTVANAWDRVSQQVIVNCWQKTRILFSTNDEIEETERAFEEEWVDNCVSMERLFN</sequence>
<dbReference type="EMBL" id="CAJVPI010002313">
    <property type="protein sequence ID" value="CAG8640766.1"/>
    <property type="molecule type" value="Genomic_DNA"/>
</dbReference>
<dbReference type="OrthoDB" id="2444286at2759"/>
<protein>
    <submittedName>
        <fullName evidence="2">4012_t:CDS:1</fullName>
    </submittedName>
</protein>
<evidence type="ECO:0000313" key="3">
    <source>
        <dbReference type="Proteomes" id="UP000789739"/>
    </source>
</evidence>
<evidence type="ECO:0000259" key="1">
    <source>
        <dbReference type="Pfam" id="PF03184"/>
    </source>
</evidence>
<feature type="domain" description="DDE-1" evidence="1">
    <location>
        <begin position="20"/>
        <end position="86"/>
    </location>
</feature>
<dbReference type="AlphaFoldDB" id="A0A9N9H1P4"/>
<dbReference type="Pfam" id="PF03184">
    <property type="entry name" value="DDE_1"/>
    <property type="match status" value="1"/>
</dbReference>
<comment type="caution">
    <text evidence="2">The sequence shown here is derived from an EMBL/GenBank/DDBJ whole genome shotgun (WGS) entry which is preliminary data.</text>
</comment>